<organism evidence="2 3">
    <name type="scientific">Zizania palustris</name>
    <name type="common">Northern wild rice</name>
    <dbReference type="NCBI Taxonomy" id="103762"/>
    <lineage>
        <taxon>Eukaryota</taxon>
        <taxon>Viridiplantae</taxon>
        <taxon>Streptophyta</taxon>
        <taxon>Embryophyta</taxon>
        <taxon>Tracheophyta</taxon>
        <taxon>Spermatophyta</taxon>
        <taxon>Magnoliopsida</taxon>
        <taxon>Liliopsida</taxon>
        <taxon>Poales</taxon>
        <taxon>Poaceae</taxon>
        <taxon>BOP clade</taxon>
        <taxon>Oryzoideae</taxon>
        <taxon>Oryzeae</taxon>
        <taxon>Zizaniinae</taxon>
        <taxon>Zizania</taxon>
    </lineage>
</organism>
<evidence type="ECO:0000313" key="2">
    <source>
        <dbReference type="EMBL" id="KAG8096357.1"/>
    </source>
</evidence>
<accession>A0A8J6BU28</accession>
<dbReference type="AlphaFoldDB" id="A0A8J6BU28"/>
<proteinExistence type="predicted"/>
<protein>
    <submittedName>
        <fullName evidence="2">Uncharacterized protein</fullName>
    </submittedName>
</protein>
<reference evidence="2" key="2">
    <citation type="submission" date="2021-02" db="EMBL/GenBank/DDBJ databases">
        <authorList>
            <person name="Kimball J.A."/>
            <person name="Haas M.W."/>
            <person name="Macchietto M."/>
            <person name="Kono T."/>
            <person name="Duquette J."/>
            <person name="Shao M."/>
        </authorList>
    </citation>
    <scope>NUCLEOTIDE SEQUENCE</scope>
    <source>
        <tissue evidence="2">Fresh leaf tissue</tissue>
    </source>
</reference>
<evidence type="ECO:0000256" key="1">
    <source>
        <dbReference type="SAM" id="MobiDB-lite"/>
    </source>
</evidence>
<gene>
    <name evidence="2" type="ORF">GUJ93_ZPchr0013g37285</name>
</gene>
<feature type="compositionally biased region" description="Basic and acidic residues" evidence="1">
    <location>
        <begin position="1"/>
        <end position="14"/>
    </location>
</feature>
<evidence type="ECO:0000313" key="3">
    <source>
        <dbReference type="Proteomes" id="UP000729402"/>
    </source>
</evidence>
<keyword evidence="3" id="KW-1185">Reference proteome</keyword>
<comment type="caution">
    <text evidence="2">The sequence shown here is derived from an EMBL/GenBank/DDBJ whole genome shotgun (WGS) entry which is preliminary data.</text>
</comment>
<sequence length="102" mass="11251">MDKKLRSHLGEKPSRTRRSLGPHETRKMRSKRQEKDASQARASTPIHGGHAICQHGAPEGGGDGDPSEQAGACGCWIDLGKAPEWKWLLCHTITALNFRLQL</sequence>
<reference evidence="2" key="1">
    <citation type="journal article" date="2021" name="bioRxiv">
        <title>Whole Genome Assembly and Annotation of Northern Wild Rice, Zizania palustris L., Supports a Whole Genome Duplication in the Zizania Genus.</title>
        <authorList>
            <person name="Haas M."/>
            <person name="Kono T."/>
            <person name="Macchietto M."/>
            <person name="Millas R."/>
            <person name="McGilp L."/>
            <person name="Shao M."/>
            <person name="Duquette J."/>
            <person name="Hirsch C.N."/>
            <person name="Kimball J."/>
        </authorList>
    </citation>
    <scope>NUCLEOTIDE SEQUENCE</scope>
    <source>
        <tissue evidence="2">Fresh leaf tissue</tissue>
    </source>
</reference>
<feature type="compositionally biased region" description="Basic and acidic residues" evidence="1">
    <location>
        <begin position="21"/>
        <end position="38"/>
    </location>
</feature>
<feature type="region of interest" description="Disordered" evidence="1">
    <location>
        <begin position="1"/>
        <end position="68"/>
    </location>
</feature>
<name>A0A8J6BU28_ZIZPA</name>
<dbReference type="Proteomes" id="UP000729402">
    <property type="component" value="Unassembled WGS sequence"/>
</dbReference>
<dbReference type="EMBL" id="JAAALK010000079">
    <property type="protein sequence ID" value="KAG8096357.1"/>
    <property type="molecule type" value="Genomic_DNA"/>
</dbReference>